<dbReference type="Gene3D" id="1.10.357.150">
    <property type="match status" value="1"/>
</dbReference>
<name>A0A6G1IBS9_9PEZI</name>
<feature type="compositionally biased region" description="Basic and acidic residues" evidence="1">
    <location>
        <begin position="428"/>
        <end position="446"/>
    </location>
</feature>
<organism evidence="3 4">
    <name type="scientific">Trichodelitschia bisporula</name>
    <dbReference type="NCBI Taxonomy" id="703511"/>
    <lineage>
        <taxon>Eukaryota</taxon>
        <taxon>Fungi</taxon>
        <taxon>Dikarya</taxon>
        <taxon>Ascomycota</taxon>
        <taxon>Pezizomycotina</taxon>
        <taxon>Dothideomycetes</taxon>
        <taxon>Dothideomycetes incertae sedis</taxon>
        <taxon>Phaeotrichales</taxon>
        <taxon>Phaeotrichaceae</taxon>
        <taxon>Trichodelitschia</taxon>
    </lineage>
</organism>
<dbReference type="Proteomes" id="UP000799640">
    <property type="component" value="Unassembled WGS sequence"/>
</dbReference>
<dbReference type="GO" id="GO:0007094">
    <property type="term" value="P:mitotic spindle assembly checkpoint signaling"/>
    <property type="evidence" value="ECO:0007669"/>
    <property type="project" value="TreeGrafter"/>
</dbReference>
<dbReference type="AlphaFoldDB" id="A0A6G1IBS9"/>
<evidence type="ECO:0000259" key="2">
    <source>
        <dbReference type="Pfam" id="PF22766"/>
    </source>
</evidence>
<dbReference type="GO" id="GO:1990423">
    <property type="term" value="C:RZZ complex"/>
    <property type="evidence" value="ECO:0007669"/>
    <property type="project" value="TreeGrafter"/>
</dbReference>
<dbReference type="InterPro" id="IPR055148">
    <property type="entry name" value="ZW10_C_2"/>
</dbReference>
<dbReference type="PANTHER" id="PTHR12205:SF0">
    <property type="entry name" value="CENTROMERE_KINETOCHORE PROTEIN ZW10 HOMOLOG"/>
    <property type="match status" value="1"/>
</dbReference>
<feature type="domain" description="ZW10 C-terminal helical" evidence="2">
    <location>
        <begin position="676"/>
        <end position="780"/>
    </location>
</feature>
<sequence>MSADALADAILQSVDGAYPDDEQVIAAELDSGALDTVLATIGRARDDVNAEIRGLSRESAPDVDGWIAQAKQLKADVEESKTAAAAIVRDAEVGKALQARVDDATSKIDLLRKELDFNNALATTFNQLQSAWDLLASVGDNDALLESLTRLETAQRVVGELDGFDNTQFAAILQRRASQVRGLLVTKALGCWNTMVVADAEARTITISQQADGMALQEVATALAALGELDHAVGRLHRDLDAIVITPRFTVAADGAVAELEVGNGLRVSSRNDAPDTIAIINDAGALLRFLRDQLPDAALRPLLEHAVPSLMLHLISAWLDPAVPVSLSEIDRLHEVVTHVSALAEALDTFDVALPSDADLAEWVERLPQTWLARRREAALVHLRGASYEAVKARLPVEHVETQIVSSDDVMVTDDWNAWGDEEEDEAGHNGAEEAEEAQKEKEASNEDDEDPSAWGFEEPAEDEAAPGDADTTEGDEDAWGWGDGGDDDNGESDKPKPISPKATPKKPKTNGRPTEREITLRENYTVTGIPTTLTTLINNILSDASKLSSAESSLQLLAPASAALASLPTLLLAFYRATAPTIYATDSAGNMLIYNDVQHLLTLLSSLHSHFPPHLAARLTRAFDADARALSATARLAYGRDLHAQRTILGDLLSSTAGFTNCSAPLNAREYGHAVADVVARVRDVDAMWQGVLSTSVRRQAVGQLLGTVLARILDEVLELADGRAGISADESSVLRGFCDQITALQDLFEEEDERGEKRSLVHVYTPGWLRFVYLSEALFAESEMRRTAVREIKRGARA</sequence>
<dbReference type="GO" id="GO:0005737">
    <property type="term" value="C:cytoplasm"/>
    <property type="evidence" value="ECO:0007669"/>
    <property type="project" value="GOC"/>
</dbReference>
<dbReference type="OrthoDB" id="534815at2759"/>
<keyword evidence="4" id="KW-1185">Reference proteome</keyword>
<dbReference type="InterPro" id="IPR046362">
    <property type="entry name" value="Zw10/DSL1_C_sf"/>
</dbReference>
<reference evidence="3" key="1">
    <citation type="journal article" date="2020" name="Stud. Mycol.">
        <title>101 Dothideomycetes genomes: a test case for predicting lifestyles and emergence of pathogens.</title>
        <authorList>
            <person name="Haridas S."/>
            <person name="Albert R."/>
            <person name="Binder M."/>
            <person name="Bloem J."/>
            <person name="Labutti K."/>
            <person name="Salamov A."/>
            <person name="Andreopoulos B."/>
            <person name="Baker S."/>
            <person name="Barry K."/>
            <person name="Bills G."/>
            <person name="Bluhm B."/>
            <person name="Cannon C."/>
            <person name="Castanera R."/>
            <person name="Culley D."/>
            <person name="Daum C."/>
            <person name="Ezra D."/>
            <person name="Gonzalez J."/>
            <person name="Henrissat B."/>
            <person name="Kuo A."/>
            <person name="Liang C."/>
            <person name="Lipzen A."/>
            <person name="Lutzoni F."/>
            <person name="Magnuson J."/>
            <person name="Mondo S."/>
            <person name="Nolan M."/>
            <person name="Ohm R."/>
            <person name="Pangilinan J."/>
            <person name="Park H.-J."/>
            <person name="Ramirez L."/>
            <person name="Alfaro M."/>
            <person name="Sun H."/>
            <person name="Tritt A."/>
            <person name="Yoshinaga Y."/>
            <person name="Zwiers L.-H."/>
            <person name="Turgeon B."/>
            <person name="Goodwin S."/>
            <person name="Spatafora J."/>
            <person name="Crous P."/>
            <person name="Grigoriev I."/>
        </authorList>
    </citation>
    <scope>NUCLEOTIDE SEQUENCE</scope>
    <source>
        <strain evidence="3">CBS 262.69</strain>
    </source>
</reference>
<gene>
    <name evidence="3" type="ORF">EJ06DRAFT_32354</name>
</gene>
<evidence type="ECO:0000313" key="4">
    <source>
        <dbReference type="Proteomes" id="UP000799640"/>
    </source>
</evidence>
<evidence type="ECO:0000256" key="1">
    <source>
        <dbReference type="SAM" id="MobiDB-lite"/>
    </source>
</evidence>
<feature type="compositionally biased region" description="Acidic residues" evidence="1">
    <location>
        <begin position="460"/>
        <end position="492"/>
    </location>
</feature>
<dbReference type="GO" id="GO:0006888">
    <property type="term" value="P:endoplasmic reticulum to Golgi vesicle-mediated transport"/>
    <property type="evidence" value="ECO:0007669"/>
    <property type="project" value="TreeGrafter"/>
</dbReference>
<feature type="region of interest" description="Disordered" evidence="1">
    <location>
        <begin position="422"/>
        <end position="520"/>
    </location>
</feature>
<proteinExistence type="predicted"/>
<dbReference type="Pfam" id="PF22766">
    <property type="entry name" value="ZW10_C2"/>
    <property type="match status" value="1"/>
</dbReference>
<protein>
    <recommendedName>
        <fullName evidence="2">ZW10 C-terminal helical domain-containing protein</fullName>
    </recommendedName>
</protein>
<dbReference type="PANTHER" id="PTHR12205">
    <property type="entry name" value="CENTROMERE/KINETOCHORE PROTEIN ZW10"/>
    <property type="match status" value="1"/>
</dbReference>
<evidence type="ECO:0000313" key="3">
    <source>
        <dbReference type="EMBL" id="KAF2405634.1"/>
    </source>
</evidence>
<accession>A0A6G1IBS9</accession>
<dbReference type="EMBL" id="ML996687">
    <property type="protein sequence ID" value="KAF2405634.1"/>
    <property type="molecule type" value="Genomic_DNA"/>
</dbReference>